<dbReference type="STRING" id="1123029.SAMN02745172_03862"/>
<feature type="compositionally biased region" description="Basic and acidic residues" evidence="4">
    <location>
        <begin position="298"/>
        <end position="307"/>
    </location>
</feature>
<dbReference type="Proteomes" id="UP000186406">
    <property type="component" value="Unassembled WGS sequence"/>
</dbReference>
<dbReference type="InterPro" id="IPR018060">
    <property type="entry name" value="HTH_AraC"/>
</dbReference>
<evidence type="ECO:0000313" key="7">
    <source>
        <dbReference type="Proteomes" id="UP000186406"/>
    </source>
</evidence>
<keyword evidence="2 6" id="KW-0238">DNA-binding</keyword>
<dbReference type="InterPro" id="IPR009057">
    <property type="entry name" value="Homeodomain-like_sf"/>
</dbReference>
<dbReference type="EMBL" id="FRXO01000011">
    <property type="protein sequence ID" value="SHO67189.1"/>
    <property type="molecule type" value="Genomic_DNA"/>
</dbReference>
<gene>
    <name evidence="6" type="ORF">SAMN02745172_03862</name>
</gene>
<evidence type="ECO:0000259" key="5">
    <source>
        <dbReference type="PROSITE" id="PS01124"/>
    </source>
</evidence>
<dbReference type="GO" id="GO:0003700">
    <property type="term" value="F:DNA-binding transcription factor activity"/>
    <property type="evidence" value="ECO:0007669"/>
    <property type="project" value="InterPro"/>
</dbReference>
<evidence type="ECO:0000256" key="1">
    <source>
        <dbReference type="ARBA" id="ARBA00023015"/>
    </source>
</evidence>
<name>A0A1M7ZQV6_9HYPH</name>
<dbReference type="PANTHER" id="PTHR46796">
    <property type="entry name" value="HTH-TYPE TRANSCRIPTIONAL ACTIVATOR RHAS-RELATED"/>
    <property type="match status" value="1"/>
</dbReference>
<keyword evidence="3" id="KW-0804">Transcription</keyword>
<accession>A0A1M7ZQV6</accession>
<proteinExistence type="predicted"/>
<dbReference type="PROSITE" id="PS01124">
    <property type="entry name" value="HTH_ARAC_FAMILY_2"/>
    <property type="match status" value="1"/>
</dbReference>
<dbReference type="SMART" id="SM00342">
    <property type="entry name" value="HTH_ARAC"/>
    <property type="match status" value="1"/>
</dbReference>
<reference evidence="6 7" key="1">
    <citation type="submission" date="2016-12" db="EMBL/GenBank/DDBJ databases">
        <authorList>
            <person name="Song W.-J."/>
            <person name="Kurnit D.M."/>
        </authorList>
    </citation>
    <scope>NUCLEOTIDE SEQUENCE [LARGE SCALE GENOMIC DNA]</scope>
    <source>
        <strain evidence="6 7">DSM 19599</strain>
    </source>
</reference>
<dbReference type="PANTHER" id="PTHR46796:SF14">
    <property type="entry name" value="TRANSCRIPTIONAL REGULATORY PROTEIN"/>
    <property type="match status" value="1"/>
</dbReference>
<keyword evidence="1" id="KW-0805">Transcription regulation</keyword>
<evidence type="ECO:0000313" key="6">
    <source>
        <dbReference type="EMBL" id="SHO67189.1"/>
    </source>
</evidence>
<evidence type="ECO:0000256" key="2">
    <source>
        <dbReference type="ARBA" id="ARBA00023125"/>
    </source>
</evidence>
<sequence>MAFRPRMQTRLEGVTVVDDLRYRDWHGVVADVWNVSLARGARGEYVSPDPRMFIVLDKSGAGDIRLGTTPETTRELGGAGGQAISYIPADVRIWSRVEDDCRLRHLDLHFDMAAIGERFDEAIDRAVVETPRIAFSDERVLSIARLIAAECLHPGELHGLYGDSLTTALFVAAFQIGRKKERKHVQLPPWQLRRATDYILSHCMRTIRLQELADLTGLSQSHFCRAFKASTGVPPHQWQMQARLSKVKDLLARRDLSLTDVAVASGFSDQAHFTRVFRRMVGTTPAMWRRNRGAGNRAPDRHDEYAQ</sequence>
<dbReference type="InterPro" id="IPR050204">
    <property type="entry name" value="AraC_XylS_family_regulators"/>
</dbReference>
<dbReference type="InterPro" id="IPR020449">
    <property type="entry name" value="Tscrpt_reg_AraC-type_HTH"/>
</dbReference>
<feature type="region of interest" description="Disordered" evidence="4">
    <location>
        <begin position="288"/>
        <end position="307"/>
    </location>
</feature>
<protein>
    <submittedName>
        <fullName evidence="6">AraC-type DNA-binding protein</fullName>
    </submittedName>
</protein>
<dbReference type="PRINTS" id="PR00032">
    <property type="entry name" value="HTHARAC"/>
</dbReference>
<keyword evidence="7" id="KW-1185">Reference proteome</keyword>
<dbReference type="OrthoDB" id="110167at2"/>
<dbReference type="GO" id="GO:0043565">
    <property type="term" value="F:sequence-specific DNA binding"/>
    <property type="evidence" value="ECO:0007669"/>
    <property type="project" value="InterPro"/>
</dbReference>
<organism evidence="6 7">
    <name type="scientific">Pseudoxanthobacter soli DSM 19599</name>
    <dbReference type="NCBI Taxonomy" id="1123029"/>
    <lineage>
        <taxon>Bacteria</taxon>
        <taxon>Pseudomonadati</taxon>
        <taxon>Pseudomonadota</taxon>
        <taxon>Alphaproteobacteria</taxon>
        <taxon>Hyphomicrobiales</taxon>
        <taxon>Segnochrobactraceae</taxon>
        <taxon>Pseudoxanthobacter</taxon>
    </lineage>
</organism>
<dbReference type="RefSeq" id="WP_073631765.1">
    <property type="nucleotide sequence ID" value="NZ_FRXO01000011.1"/>
</dbReference>
<evidence type="ECO:0000256" key="4">
    <source>
        <dbReference type="SAM" id="MobiDB-lite"/>
    </source>
</evidence>
<dbReference type="AlphaFoldDB" id="A0A1M7ZQV6"/>
<dbReference type="PROSITE" id="PS00041">
    <property type="entry name" value="HTH_ARAC_FAMILY_1"/>
    <property type="match status" value="1"/>
</dbReference>
<dbReference type="Pfam" id="PF12833">
    <property type="entry name" value="HTH_18"/>
    <property type="match status" value="1"/>
</dbReference>
<dbReference type="InterPro" id="IPR018062">
    <property type="entry name" value="HTH_AraC-typ_CS"/>
</dbReference>
<dbReference type="Gene3D" id="1.10.10.60">
    <property type="entry name" value="Homeodomain-like"/>
    <property type="match status" value="2"/>
</dbReference>
<dbReference type="SUPFAM" id="SSF46689">
    <property type="entry name" value="Homeodomain-like"/>
    <property type="match status" value="2"/>
</dbReference>
<evidence type="ECO:0000256" key="3">
    <source>
        <dbReference type="ARBA" id="ARBA00023163"/>
    </source>
</evidence>
<feature type="domain" description="HTH araC/xylS-type" evidence="5">
    <location>
        <begin position="193"/>
        <end position="291"/>
    </location>
</feature>